<dbReference type="RefSeq" id="WP_258845480.1">
    <property type="nucleotide sequence ID" value="NZ_JANUGX010000011.1"/>
</dbReference>
<organism evidence="3 4">
    <name type="scientific">Massilia norwichensis</name>
    <dbReference type="NCBI Taxonomy" id="1442366"/>
    <lineage>
        <taxon>Bacteria</taxon>
        <taxon>Pseudomonadati</taxon>
        <taxon>Pseudomonadota</taxon>
        <taxon>Betaproteobacteria</taxon>
        <taxon>Burkholderiales</taxon>
        <taxon>Oxalobacteraceae</taxon>
        <taxon>Telluria group</taxon>
        <taxon>Massilia</taxon>
    </lineage>
</organism>
<gene>
    <name evidence="3" type="ORF">NX782_10920</name>
</gene>
<proteinExistence type="predicted"/>
<accession>A0ABT2A691</accession>
<evidence type="ECO:0000256" key="1">
    <source>
        <dbReference type="SAM" id="MobiDB-lite"/>
    </source>
</evidence>
<dbReference type="EMBL" id="JANUGX010000011">
    <property type="protein sequence ID" value="MCS0589715.1"/>
    <property type="molecule type" value="Genomic_DNA"/>
</dbReference>
<protein>
    <submittedName>
        <fullName evidence="3">Uncharacterized protein</fullName>
    </submittedName>
</protein>
<keyword evidence="2" id="KW-0732">Signal</keyword>
<evidence type="ECO:0000313" key="3">
    <source>
        <dbReference type="EMBL" id="MCS0589715.1"/>
    </source>
</evidence>
<sequence length="129" mass="14136">MRSLSIFLAAASLLTTMSLAQAETGSTQLHSPSAEQMEQAKGSYQLNDGKRAEMLILDGRLYFRIARGATREMLVAGKNRFSSRDGTIAIRFDTDFDGDRIVLQHGRSIGMQDTIRLAANDRPGRGTAD</sequence>
<name>A0ABT2A691_9BURK</name>
<dbReference type="Proteomes" id="UP001205560">
    <property type="component" value="Unassembled WGS sequence"/>
</dbReference>
<reference evidence="3 4" key="1">
    <citation type="submission" date="2022-08" db="EMBL/GenBank/DDBJ databases">
        <title>Reclassification of Massilia species as members of the genera Telluria, Duganella, Pseudoduganella, Mokoshia gen. nov. and Zemynaea gen. nov. using orthogonal and non-orthogonal genome-based approaches.</title>
        <authorList>
            <person name="Bowman J.P."/>
        </authorList>
    </citation>
    <scope>NUCLEOTIDE SEQUENCE [LARGE SCALE GENOMIC DNA]</scope>
    <source>
        <strain evidence="3 4">LMG 28164</strain>
    </source>
</reference>
<comment type="caution">
    <text evidence="3">The sequence shown here is derived from an EMBL/GenBank/DDBJ whole genome shotgun (WGS) entry which is preliminary data.</text>
</comment>
<feature type="signal peptide" evidence="2">
    <location>
        <begin position="1"/>
        <end position="22"/>
    </location>
</feature>
<feature type="region of interest" description="Disordered" evidence="1">
    <location>
        <begin position="25"/>
        <end position="44"/>
    </location>
</feature>
<feature type="chain" id="PRO_5047529599" evidence="2">
    <location>
        <begin position="23"/>
        <end position="129"/>
    </location>
</feature>
<evidence type="ECO:0000256" key="2">
    <source>
        <dbReference type="SAM" id="SignalP"/>
    </source>
</evidence>
<evidence type="ECO:0000313" key="4">
    <source>
        <dbReference type="Proteomes" id="UP001205560"/>
    </source>
</evidence>
<keyword evidence="4" id="KW-1185">Reference proteome</keyword>